<evidence type="ECO:0000313" key="9">
    <source>
        <dbReference type="EMBL" id="RZF20435.1"/>
    </source>
</evidence>
<dbReference type="Gene3D" id="2.40.50.140">
    <property type="entry name" value="Nucleic acid-binding proteins"/>
    <property type="match status" value="1"/>
</dbReference>
<feature type="domain" description="S1 motif" evidence="8">
    <location>
        <begin position="136"/>
        <end position="200"/>
    </location>
</feature>
<dbReference type="EMBL" id="QDKL01000004">
    <property type="protein sequence ID" value="RZF20435.1"/>
    <property type="molecule type" value="Genomic_DNA"/>
</dbReference>
<accession>A0ABY0ID65</accession>
<dbReference type="SUPFAM" id="SSF50249">
    <property type="entry name" value="Nucleic acid-binding proteins"/>
    <property type="match status" value="1"/>
</dbReference>
<reference evidence="10" key="1">
    <citation type="journal article" date="2019" name="Int. J. Syst. Evol. Microbiol.">
        <title>Halobacteriovorax valvorus sp. nov., a novel prokaryotic predator isolated from coastal seawater of China.</title>
        <authorList>
            <person name="Chen M.-X."/>
        </authorList>
    </citation>
    <scope>NUCLEOTIDE SEQUENCE [LARGE SCALE GENOMIC DNA]</scope>
    <source>
        <strain evidence="10">BL9</strain>
    </source>
</reference>
<evidence type="ECO:0000256" key="7">
    <source>
        <dbReference type="HAMAP-Rule" id="MF_00945"/>
    </source>
</evidence>
<gene>
    <name evidence="7 9" type="primary">nusA</name>
    <name evidence="9" type="ORF">DAY19_14845</name>
</gene>
<dbReference type="PANTHER" id="PTHR22648">
    <property type="entry name" value="TRANSCRIPTION TERMINATION FACTOR NUSA"/>
    <property type="match status" value="1"/>
</dbReference>
<dbReference type="InterPro" id="IPR009019">
    <property type="entry name" value="KH_sf_prok-type"/>
</dbReference>
<dbReference type="InterPro" id="IPR058582">
    <property type="entry name" value="KH_NusA_2nd"/>
</dbReference>
<dbReference type="Pfam" id="PF08529">
    <property type="entry name" value="NusA_N"/>
    <property type="match status" value="1"/>
</dbReference>
<comment type="similarity">
    <text evidence="7">Belongs to the NusA family.</text>
</comment>
<evidence type="ECO:0000256" key="5">
    <source>
        <dbReference type="ARBA" id="ARBA00023015"/>
    </source>
</evidence>
<evidence type="ECO:0000256" key="3">
    <source>
        <dbReference type="ARBA" id="ARBA00022814"/>
    </source>
</evidence>
<dbReference type="SUPFAM" id="SSF47794">
    <property type="entry name" value="Rad51 N-terminal domain-like"/>
    <property type="match status" value="1"/>
</dbReference>
<evidence type="ECO:0000256" key="4">
    <source>
        <dbReference type="ARBA" id="ARBA00022884"/>
    </source>
</evidence>
<dbReference type="InterPro" id="IPR004087">
    <property type="entry name" value="KH_dom"/>
</dbReference>
<organism evidence="9 10">
    <name type="scientific">Halobacteriovorax vibrionivorans</name>
    <dbReference type="NCBI Taxonomy" id="2152716"/>
    <lineage>
        <taxon>Bacteria</taxon>
        <taxon>Pseudomonadati</taxon>
        <taxon>Bdellovibrionota</taxon>
        <taxon>Bacteriovoracia</taxon>
        <taxon>Bacteriovoracales</taxon>
        <taxon>Halobacteriovoraceae</taxon>
        <taxon>Halobacteriovorax</taxon>
    </lineage>
</organism>
<dbReference type="Gene3D" id="3.30.300.20">
    <property type="match status" value="2"/>
</dbReference>
<dbReference type="InterPro" id="IPR030842">
    <property type="entry name" value="TF_NusA_bacterial"/>
</dbReference>
<keyword evidence="5 7" id="KW-0805">Transcription regulation</keyword>
<dbReference type="InterPro" id="IPR012340">
    <property type="entry name" value="NA-bd_OB-fold"/>
</dbReference>
<dbReference type="InterPro" id="IPR013735">
    <property type="entry name" value="TF_NusA_N"/>
</dbReference>
<dbReference type="InterPro" id="IPR010213">
    <property type="entry name" value="TF_NusA"/>
</dbReference>
<dbReference type="PROSITE" id="PS50084">
    <property type="entry name" value="KH_TYPE_1"/>
    <property type="match status" value="1"/>
</dbReference>
<keyword evidence="10" id="KW-1185">Reference proteome</keyword>
<dbReference type="Proteomes" id="UP000443582">
    <property type="component" value="Unassembled WGS sequence"/>
</dbReference>
<keyword evidence="2 7" id="KW-0963">Cytoplasm</keyword>
<comment type="subunit">
    <text evidence="7">Monomer. Binds directly to the core enzyme of the DNA-dependent RNA polymerase and to nascent RNA.</text>
</comment>
<evidence type="ECO:0000259" key="8">
    <source>
        <dbReference type="PROSITE" id="PS50126"/>
    </source>
</evidence>
<dbReference type="Pfam" id="PF13184">
    <property type="entry name" value="KH_NusA_1st"/>
    <property type="match status" value="1"/>
</dbReference>
<dbReference type="Pfam" id="PF00575">
    <property type="entry name" value="S1"/>
    <property type="match status" value="1"/>
</dbReference>
<dbReference type="InterPro" id="IPR015946">
    <property type="entry name" value="KH_dom-like_a/b"/>
</dbReference>
<dbReference type="HAMAP" id="MF_00945_B">
    <property type="entry name" value="NusA_B"/>
    <property type="match status" value="1"/>
</dbReference>
<dbReference type="Gene3D" id="1.10.150.20">
    <property type="entry name" value="5' to 3' exonuclease, C-terminal subdomain"/>
    <property type="match status" value="1"/>
</dbReference>
<dbReference type="PANTHER" id="PTHR22648:SF0">
    <property type="entry name" value="TRANSCRIPTION TERMINATION_ANTITERMINATION PROTEIN NUSA"/>
    <property type="match status" value="1"/>
</dbReference>
<dbReference type="SUPFAM" id="SSF54814">
    <property type="entry name" value="Prokaryotic type KH domain (KH-domain type II)"/>
    <property type="match status" value="2"/>
</dbReference>
<keyword evidence="3 7" id="KW-0889">Transcription antitermination</keyword>
<comment type="caution">
    <text evidence="9">The sequence shown here is derived from an EMBL/GenBank/DDBJ whole genome shotgun (WGS) entry which is preliminary data.</text>
</comment>
<dbReference type="RefSeq" id="WP_115363905.1">
    <property type="nucleotide sequence ID" value="NZ_QDKL01000004.1"/>
</dbReference>
<dbReference type="NCBIfam" id="TIGR01953">
    <property type="entry name" value="NusA"/>
    <property type="match status" value="1"/>
</dbReference>
<evidence type="ECO:0000256" key="6">
    <source>
        <dbReference type="ARBA" id="ARBA00023163"/>
    </source>
</evidence>
<sequence>MSFSELGKIIDVLGKDRGIDKAIIVNAIEQAFLVTARKKFGIQGEYETRYNDDDDDVEIFQYKNVVEDVRDPIIEINLSDARELDEDVEVGDQLGIKIENPNFTRVDVQTARQIIMQKVRDAEREILFSEFKHREGDLVTGIARRYERGNIIVDLGKADAVLSRREIIPGEQFNPGDRIQAYLTEVVMTNRGPEIRLSRTSPMFLVKLFEVEVPEIQDGTIEVKSAAREPGQRAKIAVQSVDKDIDPVGACVGMKGSRVQNIVNELQGEKIDIVRWNDDLATFAIAALAPSEIENISIDHDSKSMDVIVEEDQLSLAIGRRGQNVRLAAMLSGYNINIISKTKLQEKVNKAVENLLQIPSVSDAMAQVLVQNSIMAIGDFMATPASEIASMTGVDEAAAQAAIDEAAKLVEEGTIELQPEGEEELVSASAVPRYLGIINKESGEESEEGSDKFNEAERRLREELAAFKIK</sequence>
<dbReference type="SUPFAM" id="SSF69705">
    <property type="entry name" value="Transcription factor NusA, N-terminal domain"/>
    <property type="match status" value="1"/>
</dbReference>
<dbReference type="InterPro" id="IPR003029">
    <property type="entry name" value="S1_domain"/>
</dbReference>
<comment type="subcellular location">
    <subcellularLocation>
        <location evidence="7">Cytoplasm</location>
    </subcellularLocation>
</comment>
<evidence type="ECO:0000256" key="2">
    <source>
        <dbReference type="ARBA" id="ARBA00022490"/>
    </source>
</evidence>
<dbReference type="InterPro" id="IPR036555">
    <property type="entry name" value="NusA_N_sf"/>
</dbReference>
<dbReference type="SMART" id="SM00316">
    <property type="entry name" value="S1"/>
    <property type="match status" value="1"/>
</dbReference>
<dbReference type="InterPro" id="IPR025249">
    <property type="entry name" value="TF_NusA_KH_1st"/>
</dbReference>
<keyword evidence="4 7" id="KW-0694">RNA-binding</keyword>
<dbReference type="CDD" id="cd02134">
    <property type="entry name" value="KH-II_NusA_rpt1"/>
    <property type="match status" value="1"/>
</dbReference>
<evidence type="ECO:0000313" key="10">
    <source>
        <dbReference type="Proteomes" id="UP000443582"/>
    </source>
</evidence>
<dbReference type="Pfam" id="PF26594">
    <property type="entry name" value="KH_NusA_2nd"/>
    <property type="match status" value="1"/>
</dbReference>
<protein>
    <recommendedName>
        <fullName evidence="7">Transcription termination/antitermination protein NusA</fullName>
    </recommendedName>
</protein>
<dbReference type="CDD" id="cd22529">
    <property type="entry name" value="KH-II_NusA_rpt2"/>
    <property type="match status" value="1"/>
</dbReference>
<evidence type="ECO:0000256" key="1">
    <source>
        <dbReference type="ARBA" id="ARBA00022472"/>
    </source>
</evidence>
<comment type="function">
    <text evidence="7">Participates in both transcription termination and antitermination.</text>
</comment>
<dbReference type="InterPro" id="IPR010995">
    <property type="entry name" value="DNA_repair_Rad51/TF_NusA_a-hlx"/>
</dbReference>
<keyword evidence="6 7" id="KW-0804">Transcription</keyword>
<proteinExistence type="inferred from homology"/>
<dbReference type="Gene3D" id="3.30.1480.10">
    <property type="entry name" value="NusA, N-terminal domain"/>
    <property type="match status" value="1"/>
</dbReference>
<name>A0ABY0ID65_9BACT</name>
<dbReference type="PROSITE" id="PS50126">
    <property type="entry name" value="S1"/>
    <property type="match status" value="1"/>
</dbReference>
<dbReference type="SMART" id="SM00322">
    <property type="entry name" value="KH"/>
    <property type="match status" value="2"/>
</dbReference>
<keyword evidence="1 7" id="KW-0806">Transcription termination</keyword>
<dbReference type="CDD" id="cd04455">
    <property type="entry name" value="S1_NusA"/>
    <property type="match status" value="1"/>
</dbReference>